<feature type="region of interest" description="Disordered" evidence="1">
    <location>
        <begin position="51"/>
        <end position="88"/>
    </location>
</feature>
<dbReference type="AlphaFoldDB" id="A0A6A6GUQ0"/>
<reference evidence="2" key="1">
    <citation type="journal article" date="2020" name="Stud. Mycol.">
        <title>101 Dothideomycetes genomes: a test case for predicting lifestyles and emergence of pathogens.</title>
        <authorList>
            <person name="Haridas S."/>
            <person name="Albert R."/>
            <person name="Binder M."/>
            <person name="Bloem J."/>
            <person name="Labutti K."/>
            <person name="Salamov A."/>
            <person name="Andreopoulos B."/>
            <person name="Baker S."/>
            <person name="Barry K."/>
            <person name="Bills G."/>
            <person name="Bluhm B."/>
            <person name="Cannon C."/>
            <person name="Castanera R."/>
            <person name="Culley D."/>
            <person name="Daum C."/>
            <person name="Ezra D."/>
            <person name="Gonzalez J."/>
            <person name="Henrissat B."/>
            <person name="Kuo A."/>
            <person name="Liang C."/>
            <person name="Lipzen A."/>
            <person name="Lutzoni F."/>
            <person name="Magnuson J."/>
            <person name="Mondo S."/>
            <person name="Nolan M."/>
            <person name="Ohm R."/>
            <person name="Pangilinan J."/>
            <person name="Park H.-J."/>
            <person name="Ramirez L."/>
            <person name="Alfaro M."/>
            <person name="Sun H."/>
            <person name="Tritt A."/>
            <person name="Yoshinaga Y."/>
            <person name="Zwiers L.-H."/>
            <person name="Turgeon B."/>
            <person name="Goodwin S."/>
            <person name="Spatafora J."/>
            <person name="Crous P."/>
            <person name="Grigoriev I."/>
        </authorList>
    </citation>
    <scope>NUCLEOTIDE SEQUENCE</scope>
    <source>
        <strain evidence="2">Tuck. ex Michener</strain>
    </source>
</reference>
<name>A0A6A6GUQ0_VIRVR</name>
<gene>
    <name evidence="2" type="ORF">EV356DRAFT_386587</name>
</gene>
<keyword evidence="3" id="KW-1185">Reference proteome</keyword>
<dbReference type="EMBL" id="ML991862">
    <property type="protein sequence ID" value="KAF2229484.1"/>
    <property type="molecule type" value="Genomic_DNA"/>
</dbReference>
<accession>A0A6A6GUQ0</accession>
<evidence type="ECO:0000256" key="1">
    <source>
        <dbReference type="SAM" id="MobiDB-lite"/>
    </source>
</evidence>
<protein>
    <submittedName>
        <fullName evidence="2">Uncharacterized protein</fullName>
    </submittedName>
</protein>
<evidence type="ECO:0000313" key="2">
    <source>
        <dbReference type="EMBL" id="KAF2229484.1"/>
    </source>
</evidence>
<organism evidence="2 3">
    <name type="scientific">Viridothelium virens</name>
    <name type="common">Speckled blister lichen</name>
    <name type="synonym">Trypethelium virens</name>
    <dbReference type="NCBI Taxonomy" id="1048519"/>
    <lineage>
        <taxon>Eukaryota</taxon>
        <taxon>Fungi</taxon>
        <taxon>Dikarya</taxon>
        <taxon>Ascomycota</taxon>
        <taxon>Pezizomycotina</taxon>
        <taxon>Dothideomycetes</taxon>
        <taxon>Dothideomycetes incertae sedis</taxon>
        <taxon>Trypetheliales</taxon>
        <taxon>Trypetheliaceae</taxon>
        <taxon>Viridothelium</taxon>
    </lineage>
</organism>
<proteinExistence type="predicted"/>
<evidence type="ECO:0000313" key="3">
    <source>
        <dbReference type="Proteomes" id="UP000800092"/>
    </source>
</evidence>
<dbReference type="Proteomes" id="UP000800092">
    <property type="component" value="Unassembled WGS sequence"/>
</dbReference>
<sequence>MDLQFYQDKRLATSMNRAYVEDAGMVVELISQEEQANQDHDMALCRARMRVPPQSAEPNDTSTSDGRLEPILVPVPNSAKESQQHDSSSISVASSAFSFPDHPVETAESSHAAACSHSASMAKKAEGAVNRARCVPCGDLVLVFDSVQLPCDPEPHTWCRNCVVKLFEKSIVDEQL</sequence>
<feature type="compositionally biased region" description="Polar residues" evidence="1">
    <location>
        <begin position="56"/>
        <end position="65"/>
    </location>
</feature>